<dbReference type="InterPro" id="IPR055259">
    <property type="entry name" value="YkvP/CgeB_Glyco_trans-like"/>
</dbReference>
<gene>
    <name evidence="2" type="ORF">SDC9_14630</name>
</gene>
<protein>
    <recommendedName>
        <fullName evidence="1">Spore protein YkvP/CgeB glycosyl transferase-like domain-containing protein</fullName>
    </recommendedName>
</protein>
<reference evidence="2" key="1">
    <citation type="submission" date="2019-08" db="EMBL/GenBank/DDBJ databases">
        <authorList>
            <person name="Kucharzyk K."/>
            <person name="Murdoch R.W."/>
            <person name="Higgins S."/>
            <person name="Loffler F."/>
        </authorList>
    </citation>
    <scope>NUCLEOTIDE SEQUENCE</scope>
</reference>
<feature type="domain" description="Spore protein YkvP/CgeB glycosyl transferase-like" evidence="1">
    <location>
        <begin position="219"/>
        <end position="351"/>
    </location>
</feature>
<organism evidence="2">
    <name type="scientific">bioreactor metagenome</name>
    <dbReference type="NCBI Taxonomy" id="1076179"/>
    <lineage>
        <taxon>unclassified sequences</taxon>
        <taxon>metagenomes</taxon>
        <taxon>ecological metagenomes</taxon>
    </lineage>
</organism>
<comment type="caution">
    <text evidence="2">The sequence shown here is derived from an EMBL/GenBank/DDBJ whole genome shotgun (WGS) entry which is preliminary data.</text>
</comment>
<name>A0A644TR09_9ZZZZ</name>
<evidence type="ECO:0000313" key="2">
    <source>
        <dbReference type="EMBL" id="MPL68897.1"/>
    </source>
</evidence>
<dbReference type="EMBL" id="VSSQ01000044">
    <property type="protein sequence ID" value="MPL68897.1"/>
    <property type="molecule type" value="Genomic_DNA"/>
</dbReference>
<accession>A0A644TR09</accession>
<dbReference type="Pfam" id="PF13524">
    <property type="entry name" value="Glyco_trans_1_2"/>
    <property type="match status" value="1"/>
</dbReference>
<dbReference type="Gene3D" id="3.40.50.2000">
    <property type="entry name" value="Glycogen Phosphorylase B"/>
    <property type="match status" value="1"/>
</dbReference>
<dbReference type="SUPFAM" id="SSF53756">
    <property type="entry name" value="UDP-Glycosyltransferase/glycogen phosphorylase"/>
    <property type="match status" value="1"/>
</dbReference>
<proteinExistence type="predicted"/>
<evidence type="ECO:0000259" key="1">
    <source>
        <dbReference type="Pfam" id="PF13524"/>
    </source>
</evidence>
<sequence>MKIVYVGRFPLHIQSGHIDLISDIAATGHEAFYIIALRFKDYIRNKFTRVLSNDAEFTGINYRPFLRVTRKMKEYEKKCILSTLRKNGLIERNVVIVSNNMETCSYLKDRLPSEVSVIYHIFDRYSEYYNLTDEEKVSFDEREFEVIKKVDGVLCVSQKLLAEAKELNNNSFWFPGAVRKNQIVMPGAINTSSKKVGMISNELSRIDWPLMCNIAMILEDYSIELIGQNDLADLGEYPSNIRFIGKVPFVELPKYVRDWRVGLALYEENRFNEYCCPLKYFEYSSLDIPTISTTIPEGEVFANLYPEMIFLADDAKSIAAHVRNITTANEINDYTRLARDHNWSARAEQLIAIINKVKKNTF</sequence>
<dbReference type="AlphaFoldDB" id="A0A644TR09"/>